<proteinExistence type="inferred from homology"/>
<accession>A0A8S2DEI7</accession>
<dbReference type="GO" id="GO:0140625">
    <property type="term" value="F:opioid growth factor receptor activity"/>
    <property type="evidence" value="ECO:0007669"/>
    <property type="project" value="InterPro"/>
</dbReference>
<dbReference type="PANTHER" id="PTHR14015">
    <property type="entry name" value="OPIOID GROWTH FACTOR RECEPTOR OGFR ZETA-TYPE OPIOID RECEPTOR"/>
    <property type="match status" value="1"/>
</dbReference>
<dbReference type="PANTHER" id="PTHR14015:SF2">
    <property type="entry name" value="OPIOID GROWTH FACTOR RECEPTOR (OGFR) CONSERVED DOMAIN-CONTAINING PROTEIN"/>
    <property type="match status" value="1"/>
</dbReference>
<keyword evidence="2" id="KW-0175">Coiled coil</keyword>
<evidence type="ECO:0000256" key="2">
    <source>
        <dbReference type="SAM" id="Coils"/>
    </source>
</evidence>
<protein>
    <recommendedName>
        <fullName evidence="3">Opioid growth factor receptor (OGFr) conserved domain-containing protein</fullName>
    </recommendedName>
</protein>
<evidence type="ECO:0000313" key="4">
    <source>
        <dbReference type="EMBL" id="CAF0909366.1"/>
    </source>
</evidence>
<dbReference type="Proteomes" id="UP000677228">
    <property type="component" value="Unassembled WGS sequence"/>
</dbReference>
<sequence length="451" mass="53552">MTSVKQCEIEECKRRAGALCHHCNKDVCKIHFNEHANSLSDELHPLTDQINELATKLSGLSSSHVAGQSYTLLDEWRNSSYELIEQLYQIKKHEIDVLVKDNFIEIKNEKLEMVRSLEEKIKKCIRDEDVTHDVIAEIKETIRNLDKQITELKQNFIHVQTSPFHTDENCSPYQTRSKSHPKLTITFPDSSDDDEMSIDKRKRWSFSFSEKSDISNYRRRYPDAEDDKRLNDNYRFYTNQIRSYPDGDYIDKIHDAWYGQFEALERHHGYIQWLFPIQEQSLNWSAQPLQKHEIELILNDKMAHKRLLLSYKLMLNFYGFELVNEETGEIKRNEDYRQCFRNLNTSSHNYLRITGILKCLGEFKYEHLKFGFLECILRESIIENTLNNCLRSCRDYWIETLRSKSERQSLKRYANELIDYRNKGILPPKQFRAERPPIAIDQSLSTLENSI</sequence>
<feature type="coiled-coil region" evidence="2">
    <location>
        <begin position="107"/>
        <end position="155"/>
    </location>
</feature>
<name>A0A8S2DEI7_9BILA</name>
<reference evidence="4" key="1">
    <citation type="submission" date="2021-02" db="EMBL/GenBank/DDBJ databases">
        <authorList>
            <person name="Nowell W R."/>
        </authorList>
    </citation>
    <scope>NUCLEOTIDE SEQUENCE</scope>
</reference>
<evidence type="ECO:0000313" key="5">
    <source>
        <dbReference type="EMBL" id="CAF3688619.1"/>
    </source>
</evidence>
<evidence type="ECO:0000256" key="1">
    <source>
        <dbReference type="ARBA" id="ARBA00010365"/>
    </source>
</evidence>
<comment type="similarity">
    <text evidence="1">Belongs to the opioid growth factor receptor family.</text>
</comment>
<dbReference type="EMBL" id="CAJOBA010003650">
    <property type="protein sequence ID" value="CAF3688619.1"/>
    <property type="molecule type" value="Genomic_DNA"/>
</dbReference>
<dbReference type="InterPro" id="IPR006757">
    <property type="entry name" value="OGF_rcpt"/>
</dbReference>
<dbReference type="EMBL" id="CAJNOK010003649">
    <property type="protein sequence ID" value="CAF0909366.1"/>
    <property type="molecule type" value="Genomic_DNA"/>
</dbReference>
<dbReference type="GO" id="GO:0016020">
    <property type="term" value="C:membrane"/>
    <property type="evidence" value="ECO:0007669"/>
    <property type="project" value="InterPro"/>
</dbReference>
<organism evidence="4 6">
    <name type="scientific">Didymodactylos carnosus</name>
    <dbReference type="NCBI Taxonomy" id="1234261"/>
    <lineage>
        <taxon>Eukaryota</taxon>
        <taxon>Metazoa</taxon>
        <taxon>Spiralia</taxon>
        <taxon>Gnathifera</taxon>
        <taxon>Rotifera</taxon>
        <taxon>Eurotatoria</taxon>
        <taxon>Bdelloidea</taxon>
        <taxon>Philodinida</taxon>
        <taxon>Philodinidae</taxon>
        <taxon>Didymodactylos</taxon>
    </lineage>
</organism>
<evidence type="ECO:0000259" key="3">
    <source>
        <dbReference type="Pfam" id="PF04664"/>
    </source>
</evidence>
<gene>
    <name evidence="4" type="ORF">OVA965_LOCUS10039</name>
    <name evidence="5" type="ORF">TMI583_LOCUS10035</name>
</gene>
<dbReference type="Pfam" id="PF04664">
    <property type="entry name" value="OGFr_N"/>
    <property type="match status" value="1"/>
</dbReference>
<evidence type="ECO:0000313" key="6">
    <source>
        <dbReference type="Proteomes" id="UP000677228"/>
    </source>
</evidence>
<dbReference type="AlphaFoldDB" id="A0A8S2DEI7"/>
<feature type="domain" description="Opioid growth factor receptor (OGFr) conserved" evidence="3">
    <location>
        <begin position="232"/>
        <end position="425"/>
    </location>
</feature>
<dbReference type="Proteomes" id="UP000682733">
    <property type="component" value="Unassembled WGS sequence"/>
</dbReference>
<comment type="caution">
    <text evidence="4">The sequence shown here is derived from an EMBL/GenBank/DDBJ whole genome shotgun (WGS) entry which is preliminary data.</text>
</comment>
<dbReference type="InterPro" id="IPR039574">
    <property type="entry name" value="OGFr"/>
</dbReference>